<gene>
    <name evidence="3" type="ORF">P154DRAFT_357683</name>
</gene>
<accession>A0A6A5X2E1</accession>
<dbReference type="Gene3D" id="3.40.50.1110">
    <property type="entry name" value="SGNH hydrolase"/>
    <property type="match status" value="1"/>
</dbReference>
<organism evidence="3 4">
    <name type="scientific">Amniculicola lignicola CBS 123094</name>
    <dbReference type="NCBI Taxonomy" id="1392246"/>
    <lineage>
        <taxon>Eukaryota</taxon>
        <taxon>Fungi</taxon>
        <taxon>Dikarya</taxon>
        <taxon>Ascomycota</taxon>
        <taxon>Pezizomycotina</taxon>
        <taxon>Dothideomycetes</taxon>
        <taxon>Pleosporomycetidae</taxon>
        <taxon>Pleosporales</taxon>
        <taxon>Amniculicolaceae</taxon>
        <taxon>Amniculicola</taxon>
    </lineage>
</organism>
<keyword evidence="2" id="KW-0472">Membrane</keyword>
<keyword evidence="2" id="KW-1133">Transmembrane helix</keyword>
<dbReference type="InterPro" id="IPR036514">
    <property type="entry name" value="SGNH_hydro_sf"/>
</dbReference>
<dbReference type="EMBL" id="ML977564">
    <property type="protein sequence ID" value="KAF2005316.1"/>
    <property type="molecule type" value="Genomic_DNA"/>
</dbReference>
<evidence type="ECO:0000313" key="4">
    <source>
        <dbReference type="Proteomes" id="UP000799779"/>
    </source>
</evidence>
<name>A0A6A5X2E1_9PLEO</name>
<dbReference type="AlphaFoldDB" id="A0A6A5X2E1"/>
<keyword evidence="4" id="KW-1185">Reference proteome</keyword>
<dbReference type="Proteomes" id="UP000799779">
    <property type="component" value="Unassembled WGS sequence"/>
</dbReference>
<keyword evidence="2" id="KW-0812">Transmembrane</keyword>
<dbReference type="OrthoDB" id="5278722at2759"/>
<feature type="transmembrane region" description="Helical" evidence="2">
    <location>
        <begin position="7"/>
        <end position="24"/>
    </location>
</feature>
<protein>
    <recommendedName>
        <fullName evidence="5">Carbohydrate esterase family 16 protein</fullName>
    </recommendedName>
</protein>
<reference evidence="3" key="1">
    <citation type="journal article" date="2020" name="Stud. Mycol.">
        <title>101 Dothideomycetes genomes: a test case for predicting lifestyles and emergence of pathogens.</title>
        <authorList>
            <person name="Haridas S."/>
            <person name="Albert R."/>
            <person name="Binder M."/>
            <person name="Bloem J."/>
            <person name="Labutti K."/>
            <person name="Salamov A."/>
            <person name="Andreopoulos B."/>
            <person name="Baker S."/>
            <person name="Barry K."/>
            <person name="Bills G."/>
            <person name="Bluhm B."/>
            <person name="Cannon C."/>
            <person name="Castanera R."/>
            <person name="Culley D."/>
            <person name="Daum C."/>
            <person name="Ezra D."/>
            <person name="Gonzalez J."/>
            <person name="Henrissat B."/>
            <person name="Kuo A."/>
            <person name="Liang C."/>
            <person name="Lipzen A."/>
            <person name="Lutzoni F."/>
            <person name="Magnuson J."/>
            <person name="Mondo S."/>
            <person name="Nolan M."/>
            <person name="Ohm R."/>
            <person name="Pangilinan J."/>
            <person name="Park H.-J."/>
            <person name="Ramirez L."/>
            <person name="Alfaro M."/>
            <person name="Sun H."/>
            <person name="Tritt A."/>
            <person name="Yoshinaga Y."/>
            <person name="Zwiers L.-H."/>
            <person name="Turgeon B."/>
            <person name="Goodwin S."/>
            <person name="Spatafora J."/>
            <person name="Crous P."/>
            <person name="Grigoriev I."/>
        </authorList>
    </citation>
    <scope>NUCLEOTIDE SEQUENCE</scope>
    <source>
        <strain evidence="3">CBS 123094</strain>
    </source>
</reference>
<feature type="region of interest" description="Disordered" evidence="1">
    <location>
        <begin position="372"/>
        <end position="398"/>
    </location>
</feature>
<evidence type="ECO:0000256" key="1">
    <source>
        <dbReference type="SAM" id="MobiDB-lite"/>
    </source>
</evidence>
<evidence type="ECO:0008006" key="5">
    <source>
        <dbReference type="Google" id="ProtNLM"/>
    </source>
</evidence>
<sequence>MRFLTRLHVLFLMAIVFILYFNWVQPSLHIQARIQKAWKGSSHRIVVFGDDWSDTGVYRVSPPTNAALRDRDPDRGEVWTEALCRELICDQIDNFARSVQASGDKSSIGSLLSSDIHGNTTVGIVGAVTPLFDFYTQVQQFINFEKQKWLAPGVLTSEDRWTVFTVYFGVWDLLEYTALEEKEATHAVQRTIKELFRVLDILAESFMQPLYVVIPKAVDVTFLPRFQMRRNDSASAFAQEQHQSVYLWRYWNQALSQAAADWDHGDIFMLDTNSIVMNQVRAQQLYSKHINDASGYGKQKPLFEEVERPCLSTNTDSRRLQAAEVEKCIDPARYLFWDEIQLNGPLHQLIGREAGRLLRGNDTVNIVARERRQQEKATSKIETSNSGAGFDLKMPPGY</sequence>
<evidence type="ECO:0000256" key="2">
    <source>
        <dbReference type="SAM" id="Phobius"/>
    </source>
</evidence>
<evidence type="ECO:0000313" key="3">
    <source>
        <dbReference type="EMBL" id="KAF2005316.1"/>
    </source>
</evidence>
<proteinExistence type="predicted"/>